<name>A0A6M3XJR0_9ZZZZ</name>
<dbReference type="AlphaFoldDB" id="A0A6M3XJR0"/>
<organism evidence="1">
    <name type="scientific">viral metagenome</name>
    <dbReference type="NCBI Taxonomy" id="1070528"/>
    <lineage>
        <taxon>unclassified sequences</taxon>
        <taxon>metagenomes</taxon>
        <taxon>organismal metagenomes</taxon>
    </lineage>
</organism>
<evidence type="ECO:0000313" key="1">
    <source>
        <dbReference type="EMBL" id="QJH98174.1"/>
    </source>
</evidence>
<protein>
    <submittedName>
        <fullName evidence="1">Uncharacterized protein</fullName>
    </submittedName>
</protein>
<proteinExistence type="predicted"/>
<reference evidence="1" key="1">
    <citation type="submission" date="2020-03" db="EMBL/GenBank/DDBJ databases">
        <title>The deep terrestrial virosphere.</title>
        <authorList>
            <person name="Holmfeldt K."/>
            <person name="Nilsson E."/>
            <person name="Simone D."/>
            <person name="Lopez-Fernandez M."/>
            <person name="Wu X."/>
            <person name="de Brujin I."/>
            <person name="Lundin D."/>
            <person name="Andersson A."/>
            <person name="Bertilsson S."/>
            <person name="Dopson M."/>
        </authorList>
    </citation>
    <scope>NUCLEOTIDE SEQUENCE</scope>
    <source>
        <strain evidence="1">TM448B01236</strain>
    </source>
</reference>
<accession>A0A6M3XJR0</accession>
<gene>
    <name evidence="1" type="ORF">TM448B01236_0009</name>
</gene>
<dbReference type="EMBL" id="MT144720">
    <property type="protein sequence ID" value="QJH98174.1"/>
    <property type="molecule type" value="Genomic_DNA"/>
</dbReference>
<sequence length="273" mass="29907">MSVKTLQANEYRFCTILDVVLKLPKIVTEEINLDESDSPIVHYGYQIDEAIRDASQEIYTALLPLYSIGNLEATAPWVGAIISDGQNNDPIARLLACAAGTSAICEHFTLTFSTATAYAAAGYLSGSLGSGTVSANFTGSGDGDLIIAAADNTGMFSGTFAATDKIYISINKWNRFISRIAADKSIAQVTREIAYSNGISLDPAIFERYSNRAIRRLRRLQLPDDKEGYELSTLPARDLNDLTCGDWSTDRFDQFGQEDQDFVGEDDIEEYTD</sequence>